<dbReference type="EMBL" id="CP038141">
    <property type="protein sequence ID" value="QDH17649.1"/>
    <property type="molecule type" value="Genomic_DNA"/>
</dbReference>
<keyword evidence="3" id="KW-0449">Lipoprotein</keyword>
<gene>
    <name evidence="3" type="ORF">E3D00_08810</name>
</gene>
<keyword evidence="1 2" id="KW-0732">Signal</keyword>
<keyword evidence="4" id="KW-1185">Reference proteome</keyword>
<dbReference type="SUPFAM" id="SSF89392">
    <property type="entry name" value="Prokaryotic lipoproteins and lipoprotein localization factors"/>
    <property type="match status" value="1"/>
</dbReference>
<evidence type="ECO:0000256" key="2">
    <source>
        <dbReference type="SAM" id="SignalP"/>
    </source>
</evidence>
<feature type="chain" id="PRO_5021318580" evidence="2">
    <location>
        <begin position="28"/>
        <end position="210"/>
    </location>
</feature>
<dbReference type="InterPro" id="IPR004564">
    <property type="entry name" value="OM_lipoprot_carrier_LolA-like"/>
</dbReference>
<dbReference type="AlphaFoldDB" id="A0A4Y6UJ50"/>
<reference evidence="3 4" key="1">
    <citation type="submission" date="2019-03" db="EMBL/GenBank/DDBJ databases">
        <title>The complete genome sequence of Swingsia samuiensis NBRC107927(T).</title>
        <authorList>
            <person name="Chua K.-O."/>
            <person name="Chan K.-G."/>
            <person name="See-Too W.-S."/>
        </authorList>
    </citation>
    <scope>NUCLEOTIDE SEQUENCE [LARGE SCALE GENOMIC DNA]</scope>
    <source>
        <strain evidence="3 4">AH83</strain>
    </source>
</reference>
<dbReference type="RefSeq" id="WP_141461804.1">
    <property type="nucleotide sequence ID" value="NZ_CP038141.1"/>
</dbReference>
<sequence length="210" mass="22727">MIKKNVMKAALACVLLTGAALPSVSWAQAVPAQLRPTDQGWIARIQDQLGEIVTLQARFQQTAPDGKVTTGIAFLDRPGRMRFAYDKPSPLLLVANDGKVVFQDKSIDQVTAMPLNQTPLGLLLRPDLKLSGDVTVSGFIHQNGQIHLQLQKTSSPGEGTLTLQFSETPLAFQGWTVVDAQGRMTRIALSDIHTGGTLSQSLFKLPKAEN</sequence>
<evidence type="ECO:0000256" key="1">
    <source>
        <dbReference type="ARBA" id="ARBA00022729"/>
    </source>
</evidence>
<dbReference type="CDD" id="cd16325">
    <property type="entry name" value="LolA"/>
    <property type="match status" value="1"/>
</dbReference>
<protein>
    <submittedName>
        <fullName evidence="3">Outer membrane lipoprotein carrier protein LolA</fullName>
    </submittedName>
</protein>
<proteinExistence type="predicted"/>
<evidence type="ECO:0000313" key="4">
    <source>
        <dbReference type="Proteomes" id="UP000316313"/>
    </source>
</evidence>
<dbReference type="Pfam" id="PF03548">
    <property type="entry name" value="LolA"/>
    <property type="match status" value="1"/>
</dbReference>
<accession>A0A4Y6UJ50</accession>
<feature type="signal peptide" evidence="2">
    <location>
        <begin position="1"/>
        <end position="27"/>
    </location>
</feature>
<name>A0A4Y6UJ50_9PROT</name>
<organism evidence="3 4">
    <name type="scientific">Swingsia samuiensis</name>
    <dbReference type="NCBI Taxonomy" id="1293412"/>
    <lineage>
        <taxon>Bacteria</taxon>
        <taxon>Pseudomonadati</taxon>
        <taxon>Pseudomonadota</taxon>
        <taxon>Alphaproteobacteria</taxon>
        <taxon>Acetobacterales</taxon>
        <taxon>Acetobacteraceae</taxon>
        <taxon>Swingsia</taxon>
    </lineage>
</organism>
<dbReference type="Gene3D" id="2.50.20.10">
    <property type="entry name" value="Lipoprotein localisation LolA/LolB/LppX"/>
    <property type="match status" value="1"/>
</dbReference>
<dbReference type="InterPro" id="IPR029046">
    <property type="entry name" value="LolA/LolB/LppX"/>
</dbReference>
<dbReference type="KEGG" id="ssam:E3D00_08810"/>
<dbReference type="OrthoDB" id="9800501at2"/>
<dbReference type="PANTHER" id="PTHR35869:SF1">
    <property type="entry name" value="OUTER-MEMBRANE LIPOPROTEIN CARRIER PROTEIN"/>
    <property type="match status" value="1"/>
</dbReference>
<evidence type="ECO:0000313" key="3">
    <source>
        <dbReference type="EMBL" id="QDH17649.1"/>
    </source>
</evidence>
<dbReference type="Proteomes" id="UP000316313">
    <property type="component" value="Chromosome"/>
</dbReference>
<dbReference type="PANTHER" id="PTHR35869">
    <property type="entry name" value="OUTER-MEMBRANE LIPOPROTEIN CARRIER PROTEIN"/>
    <property type="match status" value="1"/>
</dbReference>